<feature type="domain" description="C2H2-type" evidence="13">
    <location>
        <begin position="289"/>
        <end position="316"/>
    </location>
</feature>
<feature type="domain" description="C2H2-type" evidence="13">
    <location>
        <begin position="539"/>
        <end position="566"/>
    </location>
</feature>
<feature type="domain" description="C2H2-type" evidence="13">
    <location>
        <begin position="187"/>
        <end position="215"/>
    </location>
</feature>
<dbReference type="GO" id="GO:0000981">
    <property type="term" value="F:DNA-binding transcription factor activity, RNA polymerase II-specific"/>
    <property type="evidence" value="ECO:0007669"/>
    <property type="project" value="TreeGrafter"/>
</dbReference>
<feature type="region of interest" description="Disordered" evidence="12">
    <location>
        <begin position="869"/>
        <end position="936"/>
    </location>
</feature>
<dbReference type="Gene3D" id="3.30.160.60">
    <property type="entry name" value="Classic Zinc Finger"/>
    <property type="match status" value="6"/>
</dbReference>
<dbReference type="InterPro" id="IPR036236">
    <property type="entry name" value="Znf_C2H2_sf"/>
</dbReference>
<feature type="domain" description="C2H2-type" evidence="13">
    <location>
        <begin position="1156"/>
        <end position="1179"/>
    </location>
</feature>
<dbReference type="PANTHER" id="PTHR45925:SF3">
    <property type="entry name" value="ZINC FINGER PROTEIN 516"/>
    <property type="match status" value="1"/>
</dbReference>
<dbReference type="FunFam" id="3.30.160.60:FF:001673">
    <property type="entry name" value="Zinc finger protein 536"/>
    <property type="match status" value="1"/>
</dbReference>
<dbReference type="SMART" id="SM00355">
    <property type="entry name" value="ZnF_C2H2"/>
    <property type="match status" value="11"/>
</dbReference>
<feature type="region of interest" description="Disordered" evidence="12">
    <location>
        <begin position="475"/>
        <end position="535"/>
    </location>
</feature>
<keyword evidence="9" id="KW-0804">Transcription</keyword>
<feature type="compositionally biased region" description="Polar residues" evidence="12">
    <location>
        <begin position="507"/>
        <end position="516"/>
    </location>
</feature>
<evidence type="ECO:0000313" key="14">
    <source>
        <dbReference type="EMBL" id="CAI5779831.1"/>
    </source>
</evidence>
<comment type="subcellular location">
    <subcellularLocation>
        <location evidence="1">Nucleus</location>
    </subcellularLocation>
</comment>
<dbReference type="GO" id="GO:0008270">
    <property type="term" value="F:zinc ion binding"/>
    <property type="evidence" value="ECO:0007669"/>
    <property type="project" value="UniProtKB-KW"/>
</dbReference>
<dbReference type="Pfam" id="PF00096">
    <property type="entry name" value="zf-C2H2"/>
    <property type="match status" value="5"/>
</dbReference>
<dbReference type="PROSITE" id="PS50157">
    <property type="entry name" value="ZINC_FINGER_C2H2_2"/>
    <property type="match status" value="9"/>
</dbReference>
<feature type="compositionally biased region" description="Pro residues" evidence="12">
    <location>
        <begin position="1057"/>
        <end position="1068"/>
    </location>
</feature>
<dbReference type="EMBL" id="OX395132">
    <property type="protein sequence ID" value="CAI5779831.1"/>
    <property type="molecule type" value="Genomic_DNA"/>
</dbReference>
<evidence type="ECO:0000259" key="13">
    <source>
        <dbReference type="PROSITE" id="PS50157"/>
    </source>
</evidence>
<dbReference type="AlphaFoldDB" id="A0AA35P8S2"/>
<evidence type="ECO:0000256" key="4">
    <source>
        <dbReference type="ARBA" id="ARBA00022737"/>
    </source>
</evidence>
<keyword evidence="4" id="KW-0677">Repeat</keyword>
<feature type="compositionally biased region" description="Acidic residues" evidence="12">
    <location>
        <begin position="615"/>
        <end position="625"/>
    </location>
</feature>
<feature type="compositionally biased region" description="Low complexity" evidence="12">
    <location>
        <begin position="589"/>
        <end position="612"/>
    </location>
</feature>
<comment type="similarity">
    <text evidence="2">Belongs to the krueppel C2H2-type zinc-finger protein family.</text>
</comment>
<evidence type="ECO:0000256" key="3">
    <source>
        <dbReference type="ARBA" id="ARBA00022723"/>
    </source>
</evidence>
<sequence>MIEKATQFPSPEQGSALLTDASAVQMDCSISANMELRRASSPHKMNKSDMNANKSVLHSCCICGKSFPFQSSLSQHMRKHTGEKPYKCPYCDHRASQKGNLKIHIRSHRTGTISQGNEVEMGEAQLSETRVSEGLDGCTSPTKSTSACNKILNGATPKEEGKILLRSSRKESSEEAPVEEDVKLCTFPCTFCKNKFEGKKELEQHIHQVHKPFKCRLCNYMTLREETLLNHIERDHITTQIPNGETYNAENCKAESSAGEFPCEVCGQAFSQTWFLKAHMKKHRGSFDHGCHICGRKFKEPWFLKNHMKSHGPKSGSKNKPKNDSEPIATINDVVQEEMIVTGLSLYEICTKCGNLFTNMESLKAHNSVHCKSQGARSEHRVDRLVDGDPPVAKQFFFQYLKLRPSVGTDGTPRGHSGKRVAELDPVNSYQAWHLATKGKVAEPSEYVKYLGWDEVLADADVTYDRDKREYILVSQEKRKQEQDSSSSSSNPKKKNCTSGRSEKSSHVQSGDSCMLSQEDLEYRPSSRQSRRVSQNKSTECFECGKIFRTYHQMVLHSRVHRKDRRSCSEGVAAAQQDRYRSNSEDGDSGSASGPSTPSSASGPDDSVTSGVGEEGPEDSSEEGTQEPPPRKKPYLCSFSEEAPLATLQFNHGRNITRENNASESKTELSLVASIPENKTREPFPKYVDCKISLDLKKSAFQQSHNFPCSSRTVDFASRLCPTYSDVRLDLQTPLGKGSKENPPDMCEDSVLIDSADFPEKIPLDLSEKSSRADSCNTSFTSTLQAALIVHPCPYCSHKTYYPEVLWMHKRICHKVSCNSVAPPWVLQNGFKSIKHNAVFMARSGRTGPPPALGGKECQPLPVSRFTRLQVPSGLPGSKNNSSGSAMTAKPGTMQKDAPLPTGSYGPRSSGTDGYRQPKLNHTHEQNSTVSQQPQLKAKYEANSKLLQAGSFGVSLAPSPVIVSKPNSQPSNSKLSEKYTVPQVSAGFVPLSKHCASEPGKAKFYSPPQYLPPCKAEPYLVQEDPPVPQQDPNTKKENEGRALVNCTAGSRASPLMLPQPPPAGPLPPVHSTKQEPPSEGHEKCLDILNIFKTSIPKDLATLYQTWGANSPVVDHAGMLRTQTRQGDYLCVECGKGFTQPSHLRTHMRSHTGERPFQCRYCPYSASQKGNLKTHVQCVHRVPFDNSQYLDRRFLQPPNNYSHNPMEEQLENLLAKHPVPGATVLQ</sequence>
<keyword evidence="7" id="KW-0805">Transcription regulation</keyword>
<organism evidence="14 15">
    <name type="scientific">Podarcis lilfordi</name>
    <name type="common">Lilford's wall lizard</name>
    <dbReference type="NCBI Taxonomy" id="74358"/>
    <lineage>
        <taxon>Eukaryota</taxon>
        <taxon>Metazoa</taxon>
        <taxon>Chordata</taxon>
        <taxon>Craniata</taxon>
        <taxon>Vertebrata</taxon>
        <taxon>Euteleostomi</taxon>
        <taxon>Lepidosauria</taxon>
        <taxon>Squamata</taxon>
        <taxon>Bifurcata</taxon>
        <taxon>Unidentata</taxon>
        <taxon>Episquamata</taxon>
        <taxon>Laterata</taxon>
        <taxon>Lacertibaenia</taxon>
        <taxon>Lacertidae</taxon>
        <taxon>Podarcis</taxon>
    </lineage>
</organism>
<feature type="domain" description="C2H2-type" evidence="13">
    <location>
        <begin position="261"/>
        <end position="288"/>
    </location>
</feature>
<dbReference type="FunFam" id="3.30.160.60:FF:002620">
    <property type="entry name" value="Zinc finger protein 516"/>
    <property type="match status" value="1"/>
</dbReference>
<keyword evidence="3" id="KW-0479">Metal-binding</keyword>
<feature type="region of interest" description="Disordered" evidence="12">
    <location>
        <begin position="559"/>
        <end position="636"/>
    </location>
</feature>
<accession>A0AA35P8S2</accession>
<evidence type="ECO:0000256" key="11">
    <source>
        <dbReference type="PROSITE-ProRule" id="PRU00042"/>
    </source>
</evidence>
<evidence type="ECO:0000256" key="6">
    <source>
        <dbReference type="ARBA" id="ARBA00022833"/>
    </source>
</evidence>
<evidence type="ECO:0000256" key="5">
    <source>
        <dbReference type="ARBA" id="ARBA00022771"/>
    </source>
</evidence>
<dbReference type="SUPFAM" id="SSF57667">
    <property type="entry name" value="beta-beta-alpha zinc fingers"/>
    <property type="match status" value="4"/>
</dbReference>
<evidence type="ECO:0000256" key="10">
    <source>
        <dbReference type="ARBA" id="ARBA00023242"/>
    </source>
</evidence>
<feature type="domain" description="C2H2-type" evidence="13">
    <location>
        <begin position="58"/>
        <end position="85"/>
    </location>
</feature>
<gene>
    <name evidence="14" type="ORF">PODLI_1B010880</name>
</gene>
<evidence type="ECO:0000256" key="1">
    <source>
        <dbReference type="ARBA" id="ARBA00004123"/>
    </source>
</evidence>
<proteinExistence type="inferred from homology"/>
<dbReference type="InterPro" id="IPR013087">
    <property type="entry name" value="Znf_C2H2_type"/>
</dbReference>
<feature type="compositionally biased region" description="Low complexity" evidence="12">
    <location>
        <begin position="524"/>
        <end position="535"/>
    </location>
</feature>
<evidence type="ECO:0000256" key="8">
    <source>
        <dbReference type="ARBA" id="ARBA00023125"/>
    </source>
</evidence>
<dbReference type="FunFam" id="3.30.160.60:FF:000075">
    <property type="entry name" value="Putative zinc finger protein 536"/>
    <property type="match status" value="1"/>
</dbReference>
<keyword evidence="10" id="KW-0539">Nucleus</keyword>
<keyword evidence="8" id="KW-0238">DNA-binding</keyword>
<dbReference type="PANTHER" id="PTHR45925">
    <property type="entry name" value="ZINC FINGER PROTEIN"/>
    <property type="match status" value="1"/>
</dbReference>
<feature type="domain" description="C2H2-type" evidence="13">
    <location>
        <begin position="86"/>
        <end position="108"/>
    </location>
</feature>
<evidence type="ECO:0000256" key="9">
    <source>
        <dbReference type="ARBA" id="ARBA00023163"/>
    </source>
</evidence>
<keyword evidence="15" id="KW-1185">Reference proteome</keyword>
<evidence type="ECO:0000256" key="2">
    <source>
        <dbReference type="ARBA" id="ARBA00006991"/>
    </source>
</evidence>
<protein>
    <submittedName>
        <fullName evidence="14">Zinc finger protein 516</fullName>
    </submittedName>
</protein>
<dbReference type="InterPro" id="IPR051967">
    <property type="entry name" value="Krueppel_C2H2-ZF"/>
</dbReference>
<dbReference type="GO" id="GO:0005634">
    <property type="term" value="C:nucleus"/>
    <property type="evidence" value="ECO:0007669"/>
    <property type="project" value="UniProtKB-SubCell"/>
</dbReference>
<keyword evidence="5 11" id="KW-0863">Zinc-finger</keyword>
<keyword evidence="6" id="KW-0862">Zinc</keyword>
<feature type="compositionally biased region" description="Polar residues" evidence="12">
    <location>
        <begin position="926"/>
        <end position="935"/>
    </location>
</feature>
<dbReference type="GO" id="GO:0000978">
    <property type="term" value="F:RNA polymerase II cis-regulatory region sequence-specific DNA binding"/>
    <property type="evidence" value="ECO:0007669"/>
    <property type="project" value="TreeGrafter"/>
</dbReference>
<dbReference type="PROSITE" id="PS00028">
    <property type="entry name" value="ZINC_FINGER_C2H2_1"/>
    <property type="match status" value="7"/>
</dbReference>
<dbReference type="Proteomes" id="UP001178461">
    <property type="component" value="Chromosome 7"/>
</dbReference>
<dbReference type="FunFam" id="3.30.160.60:FF:001370">
    <property type="entry name" value="Zinc finger protein"/>
    <property type="match status" value="1"/>
</dbReference>
<evidence type="ECO:0000313" key="15">
    <source>
        <dbReference type="Proteomes" id="UP001178461"/>
    </source>
</evidence>
<feature type="domain" description="C2H2-type" evidence="13">
    <location>
        <begin position="1128"/>
        <end position="1155"/>
    </location>
</feature>
<feature type="region of interest" description="Disordered" evidence="12">
    <location>
        <begin position="1051"/>
        <end position="1080"/>
    </location>
</feature>
<dbReference type="FunFam" id="3.30.160.60:FF:000652">
    <property type="entry name" value="Zinc finger protein 516"/>
    <property type="match status" value="1"/>
</dbReference>
<evidence type="ECO:0000256" key="12">
    <source>
        <dbReference type="SAM" id="MobiDB-lite"/>
    </source>
</evidence>
<name>A0AA35P8S2_9SAUR</name>
<evidence type="ECO:0000256" key="7">
    <source>
        <dbReference type="ARBA" id="ARBA00023015"/>
    </source>
</evidence>
<dbReference type="FunFam" id="3.30.160.60:FF:002223">
    <property type="entry name" value="zinc finger protein 516 isoform X3"/>
    <property type="match status" value="1"/>
</dbReference>
<reference evidence="14" key="1">
    <citation type="submission" date="2022-12" db="EMBL/GenBank/DDBJ databases">
        <authorList>
            <person name="Alioto T."/>
            <person name="Alioto T."/>
            <person name="Gomez Garrido J."/>
        </authorList>
    </citation>
    <scope>NUCLEOTIDE SEQUENCE</scope>
</reference>
<feature type="domain" description="C2H2-type" evidence="13">
    <location>
        <begin position="348"/>
        <end position="375"/>
    </location>
</feature>